<dbReference type="GO" id="GO:0006793">
    <property type="term" value="P:phosphorus metabolic process"/>
    <property type="evidence" value="ECO:0007669"/>
    <property type="project" value="UniProtKB-ARBA"/>
</dbReference>
<dbReference type="EC" id="3.1.4.4" evidence="3"/>
<name>A0A928X2X0_LEPEC</name>
<comment type="catalytic activity">
    <reaction evidence="1">
        <text>a 1,2-diacyl-sn-glycero-3-phosphocholine + H2O = a 1,2-diacyl-sn-glycero-3-phosphate + choline + H(+)</text>
        <dbReference type="Rhea" id="RHEA:14445"/>
        <dbReference type="ChEBI" id="CHEBI:15354"/>
        <dbReference type="ChEBI" id="CHEBI:15377"/>
        <dbReference type="ChEBI" id="CHEBI:15378"/>
        <dbReference type="ChEBI" id="CHEBI:57643"/>
        <dbReference type="ChEBI" id="CHEBI:58608"/>
        <dbReference type="EC" id="3.1.4.4"/>
    </reaction>
</comment>
<dbReference type="PANTHER" id="PTHR43856:SF1">
    <property type="entry name" value="MITOCHONDRIAL CARDIOLIPIN HYDROLASE"/>
    <property type="match status" value="1"/>
</dbReference>
<keyword evidence="4" id="KW-0378">Hydrolase</keyword>
<evidence type="ECO:0000313" key="9">
    <source>
        <dbReference type="Proteomes" id="UP000615026"/>
    </source>
</evidence>
<dbReference type="Pfam" id="PF13091">
    <property type="entry name" value="PLDc_2"/>
    <property type="match status" value="2"/>
</dbReference>
<dbReference type="InterPro" id="IPR001736">
    <property type="entry name" value="PLipase_D/transphosphatidylase"/>
</dbReference>
<keyword evidence="5" id="KW-0442">Lipid degradation</keyword>
<reference evidence="8" key="1">
    <citation type="submission" date="2020-10" db="EMBL/GenBank/DDBJ databases">
        <authorList>
            <person name="Castelo-Branco R."/>
            <person name="Eusebio N."/>
            <person name="Adriana R."/>
            <person name="Vieira A."/>
            <person name="Brugerolle De Fraissinette N."/>
            <person name="Rezende De Castro R."/>
            <person name="Schneider M.P."/>
            <person name="Vasconcelos V."/>
            <person name="Leao P.N."/>
        </authorList>
    </citation>
    <scope>NUCLEOTIDE SEQUENCE</scope>
    <source>
        <strain evidence="8">LEGE 11479</strain>
    </source>
</reference>
<dbReference type="Proteomes" id="UP000615026">
    <property type="component" value="Unassembled WGS sequence"/>
</dbReference>
<gene>
    <name evidence="8" type="ORF">IQ260_07980</name>
</gene>
<comment type="caution">
    <text evidence="8">The sequence shown here is derived from an EMBL/GenBank/DDBJ whole genome shotgun (WGS) entry which is preliminary data.</text>
</comment>
<keyword evidence="6" id="KW-0443">Lipid metabolism</keyword>
<comment type="similarity">
    <text evidence="2">Belongs to the phospholipase D family.</text>
</comment>
<dbReference type="GO" id="GO:0004630">
    <property type="term" value="F:phospholipase D activity"/>
    <property type="evidence" value="ECO:0007669"/>
    <property type="project" value="UniProtKB-EC"/>
</dbReference>
<dbReference type="CDD" id="cd09173">
    <property type="entry name" value="PLDc_Nuc_like_unchar1_2"/>
    <property type="match status" value="1"/>
</dbReference>
<evidence type="ECO:0000256" key="3">
    <source>
        <dbReference type="ARBA" id="ARBA00012027"/>
    </source>
</evidence>
<evidence type="ECO:0000256" key="2">
    <source>
        <dbReference type="ARBA" id="ARBA00008664"/>
    </source>
</evidence>
<dbReference type="SUPFAM" id="SSF56024">
    <property type="entry name" value="Phospholipase D/nuclease"/>
    <property type="match status" value="2"/>
</dbReference>
<dbReference type="CDD" id="cd09116">
    <property type="entry name" value="PLDc_Nuc_like"/>
    <property type="match status" value="1"/>
</dbReference>
<evidence type="ECO:0000313" key="8">
    <source>
        <dbReference type="EMBL" id="MBE9066589.1"/>
    </source>
</evidence>
<feature type="domain" description="PLD phosphodiesterase" evidence="7">
    <location>
        <begin position="390"/>
        <end position="417"/>
    </location>
</feature>
<dbReference type="PANTHER" id="PTHR43856">
    <property type="entry name" value="CARDIOLIPIN HYDROLASE"/>
    <property type="match status" value="1"/>
</dbReference>
<evidence type="ECO:0000256" key="1">
    <source>
        <dbReference type="ARBA" id="ARBA00000798"/>
    </source>
</evidence>
<dbReference type="AlphaFoldDB" id="A0A928X2X0"/>
<protein>
    <recommendedName>
        <fullName evidence="3">phospholipase D</fullName>
        <ecNumber evidence="3">3.1.4.4</ecNumber>
    </recommendedName>
</protein>
<dbReference type="RefSeq" id="WP_193992447.1">
    <property type="nucleotide sequence ID" value="NZ_JADEXP010000049.1"/>
</dbReference>
<dbReference type="SMART" id="SM00155">
    <property type="entry name" value="PLDc"/>
    <property type="match status" value="2"/>
</dbReference>
<evidence type="ECO:0000256" key="4">
    <source>
        <dbReference type="ARBA" id="ARBA00022801"/>
    </source>
</evidence>
<dbReference type="PROSITE" id="PS50035">
    <property type="entry name" value="PLD"/>
    <property type="match status" value="2"/>
</dbReference>
<feature type="domain" description="PLD phosphodiesterase" evidence="7">
    <location>
        <begin position="188"/>
        <end position="215"/>
    </location>
</feature>
<keyword evidence="9" id="KW-1185">Reference proteome</keyword>
<dbReference type="EMBL" id="JADEXP010000049">
    <property type="protein sequence ID" value="MBE9066589.1"/>
    <property type="molecule type" value="Genomic_DNA"/>
</dbReference>
<dbReference type="GO" id="GO:0016042">
    <property type="term" value="P:lipid catabolic process"/>
    <property type="evidence" value="ECO:0007669"/>
    <property type="project" value="UniProtKB-KW"/>
</dbReference>
<dbReference type="InterPro" id="IPR051406">
    <property type="entry name" value="PLD_domain"/>
</dbReference>
<accession>A0A928X2X0</accession>
<evidence type="ECO:0000256" key="5">
    <source>
        <dbReference type="ARBA" id="ARBA00022963"/>
    </source>
</evidence>
<evidence type="ECO:0000256" key="6">
    <source>
        <dbReference type="ARBA" id="ARBA00023098"/>
    </source>
</evidence>
<dbReference type="GO" id="GO:0016891">
    <property type="term" value="F:RNA endonuclease activity producing 5'-phosphomonoesters, hydrolytic mechanism"/>
    <property type="evidence" value="ECO:0007669"/>
    <property type="project" value="TreeGrafter"/>
</dbReference>
<dbReference type="InterPro" id="IPR025202">
    <property type="entry name" value="PLD-like_dom"/>
</dbReference>
<dbReference type="Gene3D" id="3.30.870.10">
    <property type="entry name" value="Endonuclease Chain A"/>
    <property type="match status" value="2"/>
</dbReference>
<proteinExistence type="inferred from homology"/>
<organism evidence="8 9">
    <name type="scientific">Leptolyngbya cf. ectocarpi LEGE 11479</name>
    <dbReference type="NCBI Taxonomy" id="1828722"/>
    <lineage>
        <taxon>Bacteria</taxon>
        <taxon>Bacillati</taxon>
        <taxon>Cyanobacteriota</taxon>
        <taxon>Cyanophyceae</taxon>
        <taxon>Leptolyngbyales</taxon>
        <taxon>Leptolyngbyaceae</taxon>
        <taxon>Leptolyngbya group</taxon>
        <taxon>Leptolyngbya</taxon>
    </lineage>
</organism>
<evidence type="ECO:0000259" key="7">
    <source>
        <dbReference type="PROSITE" id="PS50035"/>
    </source>
</evidence>
<sequence>MLNRWQAGGLLTLTLGSLGLVSLGWQQPWSQGEHSPQLPQDPNIQVFFNHREASRYDDPYRRVRRSGDNLEQVLVEAIDQASTSIDLAVQELNLPQVATALIAKARAGIPVRIILENQYSDGWSQHSSTWIRQQDDHSRGKHENLFAFGDINGDGQVSLDEAARRDAVLMLRQAGIPIVDDTDDGSKGSGLMHHKFLVVDGRRVVTGSANFTLSGIHGDWLVPESRGNANVLVRVESIDLATAYTQEFELMWGDGPKGQPDSLFGSAKLVRPQQTVVLPDGQITVQFSPHRADTPRQQTTNGVIADTLSHASQSADLALFVFTDQEIADALAASNLNIRALVDRSFIYRYHSEALDMLGLALPDHRCRYEKSNQPWQPSISTVGYPVLADGDKLHHKFALLDNHTVIIGSHNWSKAANHTNDENLLIIKNATVAKHFEQEFERLYDMAELGRTEYLLAQMRKMQKKCGA</sequence>